<proteinExistence type="predicted"/>
<evidence type="ECO:0000313" key="1">
    <source>
        <dbReference type="EMBL" id="BAT79261.1"/>
    </source>
</evidence>
<evidence type="ECO:0000313" key="2">
    <source>
        <dbReference type="Proteomes" id="UP000291084"/>
    </source>
</evidence>
<name>A0A0S3RFI5_PHAAN</name>
<dbReference type="Proteomes" id="UP000291084">
    <property type="component" value="Chromosome 2"/>
</dbReference>
<sequence>MVESEQLAEDGNLEENLAQEVETKLNVENQQSLNSEVAEISNEAYDSVTRSGIRIRGQQAKFGFCRVKAKSKAP</sequence>
<protein>
    <submittedName>
        <fullName evidence="1">Uncharacterized protein</fullName>
    </submittedName>
</protein>
<organism evidence="1 2">
    <name type="scientific">Vigna angularis var. angularis</name>
    <dbReference type="NCBI Taxonomy" id="157739"/>
    <lineage>
        <taxon>Eukaryota</taxon>
        <taxon>Viridiplantae</taxon>
        <taxon>Streptophyta</taxon>
        <taxon>Embryophyta</taxon>
        <taxon>Tracheophyta</taxon>
        <taxon>Spermatophyta</taxon>
        <taxon>Magnoliopsida</taxon>
        <taxon>eudicotyledons</taxon>
        <taxon>Gunneridae</taxon>
        <taxon>Pentapetalae</taxon>
        <taxon>rosids</taxon>
        <taxon>fabids</taxon>
        <taxon>Fabales</taxon>
        <taxon>Fabaceae</taxon>
        <taxon>Papilionoideae</taxon>
        <taxon>50 kb inversion clade</taxon>
        <taxon>NPAAA clade</taxon>
        <taxon>indigoferoid/millettioid clade</taxon>
        <taxon>Phaseoleae</taxon>
        <taxon>Vigna</taxon>
    </lineage>
</organism>
<dbReference type="EMBL" id="AP015035">
    <property type="protein sequence ID" value="BAT79261.1"/>
    <property type="molecule type" value="Genomic_DNA"/>
</dbReference>
<keyword evidence="2" id="KW-1185">Reference proteome</keyword>
<dbReference type="AlphaFoldDB" id="A0A0S3RFI5"/>
<accession>A0A0S3RFI5</accession>
<reference evidence="1 2" key="1">
    <citation type="journal article" date="2015" name="Sci. Rep.">
        <title>The power of single molecule real-time sequencing technology in the de novo assembly of a eukaryotic genome.</title>
        <authorList>
            <person name="Sakai H."/>
            <person name="Naito K."/>
            <person name="Ogiso-Tanaka E."/>
            <person name="Takahashi Y."/>
            <person name="Iseki K."/>
            <person name="Muto C."/>
            <person name="Satou K."/>
            <person name="Teruya K."/>
            <person name="Shiroma A."/>
            <person name="Shimoji M."/>
            <person name="Hirano T."/>
            <person name="Itoh T."/>
            <person name="Kaga A."/>
            <person name="Tomooka N."/>
        </authorList>
    </citation>
    <scope>NUCLEOTIDE SEQUENCE [LARGE SCALE GENOMIC DNA]</scope>
    <source>
        <strain evidence="2">cv. Shumari</strain>
    </source>
</reference>
<gene>
    <name evidence="1" type="primary">Vigan.02G211300</name>
    <name evidence="1" type="ORF">VIGAN_02211300</name>
</gene>